<name>A0A1X6Z016_9RHOB</name>
<dbReference type="InterPro" id="IPR010987">
    <property type="entry name" value="Glutathione-S-Trfase_C-like"/>
</dbReference>
<dbReference type="Pfam" id="PF00043">
    <property type="entry name" value="GST_C"/>
    <property type="match status" value="1"/>
</dbReference>
<dbReference type="InterPro" id="IPR004046">
    <property type="entry name" value="GST_C"/>
</dbReference>
<keyword evidence="4" id="KW-0560">Oxidoreductase</keyword>
<evidence type="ECO:0000313" key="4">
    <source>
        <dbReference type="EMBL" id="SLN35907.1"/>
    </source>
</evidence>
<evidence type="ECO:0000259" key="2">
    <source>
        <dbReference type="PROSITE" id="PS50404"/>
    </source>
</evidence>
<feature type="domain" description="GST C-terminal" evidence="3">
    <location>
        <begin position="92"/>
        <end position="220"/>
    </location>
</feature>
<evidence type="ECO:0000256" key="1">
    <source>
        <dbReference type="RuleBase" id="RU003494"/>
    </source>
</evidence>
<dbReference type="PANTHER" id="PTHR44051">
    <property type="entry name" value="GLUTATHIONE S-TRANSFERASE-RELATED"/>
    <property type="match status" value="1"/>
</dbReference>
<dbReference type="EC" id="1.8.4.-" evidence="4"/>
<proteinExistence type="inferred from homology"/>
<dbReference type="RefSeq" id="WP_085887415.1">
    <property type="nucleotide sequence ID" value="NZ_FWFN01000003.1"/>
</dbReference>
<dbReference type="GO" id="GO:0016491">
    <property type="term" value="F:oxidoreductase activity"/>
    <property type="evidence" value="ECO:0007669"/>
    <property type="project" value="UniProtKB-KW"/>
</dbReference>
<feature type="domain" description="GST N-terminal" evidence="2">
    <location>
        <begin position="2"/>
        <end position="89"/>
    </location>
</feature>
<protein>
    <submittedName>
        <fullName evidence="4">Disulfide-bond oxidoreductase YfcG</fullName>
        <ecNumber evidence="4">1.8.4.-</ecNumber>
    </submittedName>
</protein>
<dbReference type="SFLD" id="SFLDG01151">
    <property type="entry name" value="Main.2:_Nu-like"/>
    <property type="match status" value="1"/>
</dbReference>
<evidence type="ECO:0000259" key="3">
    <source>
        <dbReference type="PROSITE" id="PS50405"/>
    </source>
</evidence>
<reference evidence="4 5" key="1">
    <citation type="submission" date="2017-03" db="EMBL/GenBank/DDBJ databases">
        <authorList>
            <person name="Afonso C.L."/>
            <person name="Miller P.J."/>
            <person name="Scott M.A."/>
            <person name="Spackman E."/>
            <person name="Goraichik I."/>
            <person name="Dimitrov K.M."/>
            <person name="Suarez D.L."/>
            <person name="Swayne D.E."/>
        </authorList>
    </citation>
    <scope>NUCLEOTIDE SEQUENCE [LARGE SCALE GENOMIC DNA]</scope>
    <source>
        <strain evidence="4 5">CECT 7751</strain>
    </source>
</reference>
<dbReference type="SUPFAM" id="SSF52833">
    <property type="entry name" value="Thioredoxin-like"/>
    <property type="match status" value="1"/>
</dbReference>
<dbReference type="CDD" id="cd03048">
    <property type="entry name" value="GST_N_Ure2p_like"/>
    <property type="match status" value="1"/>
</dbReference>
<accession>A0A1X6Z016</accession>
<gene>
    <name evidence="4" type="primary">yfcG_3</name>
    <name evidence="4" type="ORF">PSM7751_01528</name>
</gene>
<dbReference type="OrthoDB" id="9803562at2"/>
<organism evidence="4 5">
    <name type="scientific">Pseudooceanicola marinus</name>
    <dbReference type="NCBI Taxonomy" id="396013"/>
    <lineage>
        <taxon>Bacteria</taxon>
        <taxon>Pseudomonadati</taxon>
        <taxon>Pseudomonadota</taxon>
        <taxon>Alphaproteobacteria</taxon>
        <taxon>Rhodobacterales</taxon>
        <taxon>Paracoccaceae</taxon>
        <taxon>Pseudooceanicola</taxon>
    </lineage>
</organism>
<dbReference type="Pfam" id="PF02798">
    <property type="entry name" value="GST_N"/>
    <property type="match status" value="1"/>
</dbReference>
<dbReference type="InterPro" id="IPR036249">
    <property type="entry name" value="Thioredoxin-like_sf"/>
</dbReference>
<keyword evidence="5" id="KW-1185">Reference proteome</keyword>
<dbReference type="PROSITE" id="PS50404">
    <property type="entry name" value="GST_NTER"/>
    <property type="match status" value="1"/>
</dbReference>
<sequence length="231" mass="26131">MTTPIELYYWPTPNGWKISIALEEMGLPYNLNLVDISAGQQFEPDFLKISPNNRMPAIIDPDGPEGEPISIFESGAILQYLARKTGQFCGPTEHDRIAVDQWLMWQMGGLGPMAGQAHHFLKYAPQMGHELPYAQDRYRNEVNRLHGVLDRQLAKTEYVAGDFYSIADMAIWPWAILWEGQQQDISDKPNLSRWLDQVGAREAVQKGKALASDKRAVTQSKDAQKVLFGQK</sequence>
<dbReference type="EMBL" id="FWFN01000003">
    <property type="protein sequence ID" value="SLN35907.1"/>
    <property type="molecule type" value="Genomic_DNA"/>
</dbReference>
<comment type="similarity">
    <text evidence="1">Belongs to the GST superfamily.</text>
</comment>
<dbReference type="SUPFAM" id="SSF47616">
    <property type="entry name" value="GST C-terminal domain-like"/>
    <property type="match status" value="1"/>
</dbReference>
<dbReference type="InterPro" id="IPR036282">
    <property type="entry name" value="Glutathione-S-Trfase_C_sf"/>
</dbReference>
<dbReference type="CDD" id="cd10291">
    <property type="entry name" value="GST_C_YfcG_like"/>
    <property type="match status" value="1"/>
</dbReference>
<dbReference type="InterPro" id="IPR004045">
    <property type="entry name" value="Glutathione_S-Trfase_N"/>
</dbReference>
<dbReference type="SFLD" id="SFLDG00358">
    <property type="entry name" value="Main_(cytGST)"/>
    <property type="match status" value="1"/>
</dbReference>
<evidence type="ECO:0000313" key="5">
    <source>
        <dbReference type="Proteomes" id="UP000193963"/>
    </source>
</evidence>
<dbReference type="PROSITE" id="PS50405">
    <property type="entry name" value="GST_CTER"/>
    <property type="match status" value="1"/>
</dbReference>
<dbReference type="InterPro" id="IPR040079">
    <property type="entry name" value="Glutathione_S-Trfase"/>
</dbReference>
<dbReference type="Gene3D" id="3.40.30.10">
    <property type="entry name" value="Glutaredoxin"/>
    <property type="match status" value="1"/>
</dbReference>
<dbReference type="PANTHER" id="PTHR44051:SF19">
    <property type="entry name" value="DISULFIDE-BOND OXIDOREDUCTASE YFCG"/>
    <property type="match status" value="1"/>
</dbReference>
<dbReference type="Gene3D" id="1.20.1050.10">
    <property type="match status" value="1"/>
</dbReference>
<dbReference type="AlphaFoldDB" id="A0A1X6Z016"/>
<dbReference type="Proteomes" id="UP000193963">
    <property type="component" value="Unassembled WGS sequence"/>
</dbReference>
<dbReference type="SFLD" id="SFLDS00019">
    <property type="entry name" value="Glutathione_Transferase_(cytos"/>
    <property type="match status" value="1"/>
</dbReference>